<evidence type="ECO:0000256" key="2">
    <source>
        <dbReference type="SAM" id="SignalP"/>
    </source>
</evidence>
<keyword evidence="4" id="KW-1185">Reference proteome</keyword>
<name>A0A518BQ38_9BACT</name>
<evidence type="ECO:0000256" key="1">
    <source>
        <dbReference type="SAM" id="MobiDB-lite"/>
    </source>
</evidence>
<feature type="signal peptide" evidence="2">
    <location>
        <begin position="1"/>
        <end position="23"/>
    </location>
</feature>
<evidence type="ECO:0000313" key="4">
    <source>
        <dbReference type="Proteomes" id="UP000316921"/>
    </source>
</evidence>
<keyword evidence="2" id="KW-0732">Signal</keyword>
<evidence type="ECO:0000313" key="3">
    <source>
        <dbReference type="EMBL" id="QDU69089.1"/>
    </source>
</evidence>
<organism evidence="3 4">
    <name type="scientific">Engelhardtia mirabilis</name>
    <dbReference type="NCBI Taxonomy" id="2528011"/>
    <lineage>
        <taxon>Bacteria</taxon>
        <taxon>Pseudomonadati</taxon>
        <taxon>Planctomycetota</taxon>
        <taxon>Planctomycetia</taxon>
        <taxon>Planctomycetia incertae sedis</taxon>
        <taxon>Engelhardtia</taxon>
    </lineage>
</organism>
<gene>
    <name evidence="3" type="ORF">Pla133_42050</name>
</gene>
<dbReference type="AlphaFoldDB" id="A0A518BQ38"/>
<dbReference type="EMBL" id="CP036287">
    <property type="protein sequence ID" value="QDU69089.1"/>
    <property type="molecule type" value="Genomic_DNA"/>
</dbReference>
<dbReference type="Proteomes" id="UP000316921">
    <property type="component" value="Chromosome"/>
</dbReference>
<dbReference type="RefSeq" id="WP_145068674.1">
    <property type="nucleotide sequence ID" value="NZ_CP036287.1"/>
</dbReference>
<reference evidence="3 4" key="1">
    <citation type="submission" date="2019-02" db="EMBL/GenBank/DDBJ databases">
        <title>Deep-cultivation of Planctomycetes and their phenomic and genomic characterization uncovers novel biology.</title>
        <authorList>
            <person name="Wiegand S."/>
            <person name="Jogler M."/>
            <person name="Boedeker C."/>
            <person name="Pinto D."/>
            <person name="Vollmers J."/>
            <person name="Rivas-Marin E."/>
            <person name="Kohn T."/>
            <person name="Peeters S.H."/>
            <person name="Heuer A."/>
            <person name="Rast P."/>
            <person name="Oberbeckmann S."/>
            <person name="Bunk B."/>
            <person name="Jeske O."/>
            <person name="Meyerdierks A."/>
            <person name="Storesund J.E."/>
            <person name="Kallscheuer N."/>
            <person name="Luecker S."/>
            <person name="Lage O.M."/>
            <person name="Pohl T."/>
            <person name="Merkel B.J."/>
            <person name="Hornburger P."/>
            <person name="Mueller R.-W."/>
            <person name="Bruemmer F."/>
            <person name="Labrenz M."/>
            <person name="Spormann A.M."/>
            <person name="Op den Camp H."/>
            <person name="Overmann J."/>
            <person name="Amann R."/>
            <person name="Jetten M.S.M."/>
            <person name="Mascher T."/>
            <person name="Medema M.H."/>
            <person name="Devos D.P."/>
            <person name="Kaster A.-K."/>
            <person name="Ovreas L."/>
            <person name="Rohde M."/>
            <person name="Galperin M.Y."/>
            <person name="Jogler C."/>
        </authorList>
    </citation>
    <scope>NUCLEOTIDE SEQUENCE [LARGE SCALE GENOMIC DNA]</scope>
    <source>
        <strain evidence="3 4">Pla133</strain>
    </source>
</reference>
<protein>
    <submittedName>
        <fullName evidence="3">Uncharacterized protein</fullName>
    </submittedName>
</protein>
<proteinExistence type="predicted"/>
<dbReference type="KEGG" id="pbap:Pla133_42050"/>
<feature type="region of interest" description="Disordered" evidence="1">
    <location>
        <begin position="127"/>
        <end position="152"/>
    </location>
</feature>
<accession>A0A518BQ38</accession>
<feature type="chain" id="PRO_5022222010" evidence="2">
    <location>
        <begin position="24"/>
        <end position="366"/>
    </location>
</feature>
<sequence precursor="true">MHYRFPLAFLAAFAALGSLELHASPTAGARVGDAPLTIQREYASDGGLSLAVAGGQPGDIAILVVAATTASAEQAMERLPLLSDCAVTLIPVGPFDSSGTTTARVHVPLDSARDTASMQLAAFSFTGGHSPAPHSTAPPQSLWGSGLQPGTAPSHRADGIKVTLLQNVANDGGACGETGLPNEMVGMLIPDHLHPTSWYTLDPGATMVEFPDGQALITAQVHHIYSPALRFEVLITLGGRLEAGDIGYPCAGTPYYKFGPLAQCPSYLSGQGGPIDPIKWRCYQSMSGSLVGVDDLAGAYGTLIPFEAAFQAGEAANDKNLAHGASGWFSVTYTSQPFNGPPLPAEVNMLVELFADFVPHAGLGQL</sequence>